<dbReference type="Proteomes" id="UP000250078">
    <property type="component" value="Unassembled WGS sequence"/>
</dbReference>
<accession>A0ACC8EK88</accession>
<protein>
    <submittedName>
        <fullName evidence="1">Uncharacterized protein</fullName>
    </submittedName>
</protein>
<sequence>LLNVLYKKRRIIILVGAGISISTRIPNFRSIARLFNTPGNRPFRISLGKDLFNAFVYYNNVSTSSFYDML</sequence>
<keyword evidence="2" id="KW-1185">Reference proteome</keyword>
<dbReference type="EMBL" id="KV748306">
    <property type="protein sequence ID" value="OCK86572.1"/>
    <property type="molecule type" value="Genomic_DNA"/>
</dbReference>
<evidence type="ECO:0000313" key="2">
    <source>
        <dbReference type="Proteomes" id="UP000250078"/>
    </source>
</evidence>
<organism evidence="1 2">
    <name type="scientific">Cenococcum geophilum 1.58</name>
    <dbReference type="NCBI Taxonomy" id="794803"/>
    <lineage>
        <taxon>Eukaryota</taxon>
        <taxon>Fungi</taxon>
        <taxon>Dikarya</taxon>
        <taxon>Ascomycota</taxon>
        <taxon>Pezizomycotina</taxon>
        <taxon>Dothideomycetes</taxon>
        <taxon>Pleosporomycetidae</taxon>
        <taxon>Gloniales</taxon>
        <taxon>Gloniaceae</taxon>
        <taxon>Cenococcum</taxon>
    </lineage>
</organism>
<gene>
    <name evidence="1" type="ORF">K441DRAFT_599018</name>
</gene>
<name>A0ACC8EK88_9PEZI</name>
<reference evidence="1 2" key="1">
    <citation type="journal article" date="2016" name="Nat. Commun.">
        <title>Ectomycorrhizal ecology is imprinted in the genome of the dominant symbiotic fungus Cenococcum geophilum.</title>
        <authorList>
            <consortium name="DOE Joint Genome Institute"/>
            <person name="Peter M."/>
            <person name="Kohler A."/>
            <person name="Ohm R.A."/>
            <person name="Kuo A."/>
            <person name="Krutzmann J."/>
            <person name="Morin E."/>
            <person name="Arend M."/>
            <person name="Barry K.W."/>
            <person name="Binder M."/>
            <person name="Choi C."/>
            <person name="Clum A."/>
            <person name="Copeland A."/>
            <person name="Grisel N."/>
            <person name="Haridas S."/>
            <person name="Kipfer T."/>
            <person name="LaButti K."/>
            <person name="Lindquist E."/>
            <person name="Lipzen A."/>
            <person name="Maire R."/>
            <person name="Meier B."/>
            <person name="Mihaltcheva S."/>
            <person name="Molinier V."/>
            <person name="Murat C."/>
            <person name="Poggeler S."/>
            <person name="Quandt C.A."/>
            <person name="Sperisen C."/>
            <person name="Tritt A."/>
            <person name="Tisserant E."/>
            <person name="Crous P.W."/>
            <person name="Henrissat B."/>
            <person name="Nehls U."/>
            <person name="Egli S."/>
            <person name="Spatafora J.W."/>
            <person name="Grigoriev I.V."/>
            <person name="Martin F.M."/>
        </authorList>
    </citation>
    <scope>NUCLEOTIDE SEQUENCE [LARGE SCALE GENOMIC DNA]</scope>
    <source>
        <strain evidence="1 2">1.58</strain>
    </source>
</reference>
<feature type="non-terminal residue" evidence="1">
    <location>
        <position position="1"/>
    </location>
</feature>
<proteinExistence type="predicted"/>
<evidence type="ECO:0000313" key="1">
    <source>
        <dbReference type="EMBL" id="OCK86572.1"/>
    </source>
</evidence>